<comment type="similarity">
    <text evidence="2 8">Belongs to the methyltransferase superfamily. RRP8 family.</text>
</comment>
<dbReference type="GO" id="GO:0005730">
    <property type="term" value="C:nucleolus"/>
    <property type="evidence" value="ECO:0007669"/>
    <property type="project" value="UniProtKB-SubCell"/>
</dbReference>
<dbReference type="OMA" id="YVTACNI"/>
<evidence type="ECO:0000256" key="3">
    <source>
        <dbReference type="ARBA" id="ARBA00022552"/>
    </source>
</evidence>
<gene>
    <name evidence="10" type="ORF">PPL_11524</name>
</gene>
<dbReference type="EC" id="2.1.1.-" evidence="8"/>
<dbReference type="GO" id="GO:0006364">
    <property type="term" value="P:rRNA processing"/>
    <property type="evidence" value="ECO:0007669"/>
    <property type="project" value="UniProtKB-UniRule"/>
</dbReference>
<dbReference type="InterPro" id="IPR042036">
    <property type="entry name" value="RRP8_N"/>
</dbReference>
<dbReference type="EMBL" id="ADBJ01000056">
    <property type="protein sequence ID" value="EFA75444.1"/>
    <property type="molecule type" value="Genomic_DNA"/>
</dbReference>
<keyword evidence="3 8" id="KW-0698">rRNA processing</keyword>
<evidence type="ECO:0000256" key="4">
    <source>
        <dbReference type="ARBA" id="ARBA00022603"/>
    </source>
</evidence>
<keyword evidence="5 8" id="KW-0808">Transferase</keyword>
<dbReference type="Proteomes" id="UP000001396">
    <property type="component" value="Unassembled WGS sequence"/>
</dbReference>
<comment type="function">
    <text evidence="8">Probable methyltransferase required to silence rDNA.</text>
</comment>
<keyword evidence="6 8" id="KW-0949">S-adenosyl-L-methionine</keyword>
<dbReference type="GeneID" id="31366992"/>
<dbReference type="InParanoid" id="D3BTM7"/>
<sequence length="355" mass="40501">MKPSKNNNVKGSEKKQPLSVKKNNENNKNNFKKDNNQSNQVKDNINSKKQSLKKNNNNSSSNSKPKSAHNNIYSNKSYKENKKVDKRNDTRTTAPPKKEIKKIDTTVEDNEKRSLWNPKPFGDSVDTSSISDSANKDESSKAFEKLDKHLRGSRFRYLNEILYTSESDKAFDEFKSDPTLFDQYHTGFAAQVEHWPINPLDLIIQDLQKLTQKNLVIADFGCGEARLAESLESKFKVHSFDLVAKNERVVACDVKNVPLPDKSVDIVVFCLSLMGTNFLDFIVEANRVLKPNGKLMIAEIESRITDNDLFVNEISNLQFKLSNKVADIHKKNQKNNNDRNIDSSAILKPCLYKKR</sequence>
<dbReference type="SUPFAM" id="SSF53335">
    <property type="entry name" value="S-adenosyl-L-methionine-dependent methyltransferases"/>
    <property type="match status" value="1"/>
</dbReference>
<comment type="subcellular location">
    <subcellularLocation>
        <location evidence="1 8">Nucleus</location>
        <location evidence="1 8">Nucleolus</location>
    </subcellularLocation>
</comment>
<evidence type="ECO:0000313" key="10">
    <source>
        <dbReference type="EMBL" id="EFA75444.1"/>
    </source>
</evidence>
<keyword evidence="11" id="KW-1185">Reference proteome</keyword>
<dbReference type="STRING" id="670386.D3BTM7"/>
<dbReference type="InterPro" id="IPR029063">
    <property type="entry name" value="SAM-dependent_MTases_sf"/>
</dbReference>
<dbReference type="AlphaFoldDB" id="D3BTM7"/>
<dbReference type="Gene3D" id="1.10.10.2150">
    <property type="entry name" value="Ribosomal RNA-processing protein 8, N-terminal domain"/>
    <property type="match status" value="1"/>
</dbReference>
<feature type="compositionally biased region" description="Low complexity" evidence="9">
    <location>
        <begin position="47"/>
        <end position="71"/>
    </location>
</feature>
<keyword evidence="4 8" id="KW-0489">Methyltransferase</keyword>
<dbReference type="PANTHER" id="PTHR12787:SF0">
    <property type="entry name" value="RIBOSOMAL RNA-PROCESSING PROTEIN 8"/>
    <property type="match status" value="1"/>
</dbReference>
<dbReference type="CDD" id="cd02440">
    <property type="entry name" value="AdoMet_MTases"/>
    <property type="match status" value="1"/>
</dbReference>
<name>D3BTM7_HETP5</name>
<evidence type="ECO:0000256" key="8">
    <source>
        <dbReference type="RuleBase" id="RU365074"/>
    </source>
</evidence>
<organism evidence="10 11">
    <name type="scientific">Heterostelium pallidum (strain ATCC 26659 / Pp 5 / PN500)</name>
    <name type="common">Cellular slime mold</name>
    <name type="synonym">Polysphondylium pallidum</name>
    <dbReference type="NCBI Taxonomy" id="670386"/>
    <lineage>
        <taxon>Eukaryota</taxon>
        <taxon>Amoebozoa</taxon>
        <taxon>Evosea</taxon>
        <taxon>Eumycetozoa</taxon>
        <taxon>Dictyostelia</taxon>
        <taxon>Acytosteliales</taxon>
        <taxon>Acytosteliaceae</taxon>
        <taxon>Heterostelium</taxon>
    </lineage>
</organism>
<dbReference type="Gene3D" id="3.40.50.150">
    <property type="entry name" value="Vaccinia Virus protein VP39"/>
    <property type="match status" value="1"/>
</dbReference>
<comment type="caution">
    <text evidence="10">The sequence shown here is derived from an EMBL/GenBank/DDBJ whole genome shotgun (WGS) entry which is preliminary data.</text>
</comment>
<evidence type="ECO:0000256" key="9">
    <source>
        <dbReference type="SAM" id="MobiDB-lite"/>
    </source>
</evidence>
<keyword evidence="7 8" id="KW-0539">Nucleus</keyword>
<dbReference type="GO" id="GO:0008168">
    <property type="term" value="F:methyltransferase activity"/>
    <property type="evidence" value="ECO:0007669"/>
    <property type="project" value="UniProtKB-KW"/>
</dbReference>
<evidence type="ECO:0000256" key="5">
    <source>
        <dbReference type="ARBA" id="ARBA00022679"/>
    </source>
</evidence>
<feature type="compositionally biased region" description="Polar residues" evidence="9">
    <location>
        <begin position="1"/>
        <end position="10"/>
    </location>
</feature>
<evidence type="ECO:0000256" key="1">
    <source>
        <dbReference type="ARBA" id="ARBA00004604"/>
    </source>
</evidence>
<evidence type="ECO:0000256" key="7">
    <source>
        <dbReference type="ARBA" id="ARBA00023242"/>
    </source>
</evidence>
<dbReference type="Pfam" id="PF05148">
    <property type="entry name" value="Methyltransf_8"/>
    <property type="match status" value="1"/>
</dbReference>
<reference evidence="10 11" key="1">
    <citation type="journal article" date="2011" name="Genome Res.">
        <title>Phylogeny-wide analysis of social amoeba genomes highlights ancient origins for complex intercellular communication.</title>
        <authorList>
            <person name="Heidel A.J."/>
            <person name="Lawal H.M."/>
            <person name="Felder M."/>
            <person name="Schilde C."/>
            <person name="Helps N.R."/>
            <person name="Tunggal B."/>
            <person name="Rivero F."/>
            <person name="John U."/>
            <person name="Schleicher M."/>
            <person name="Eichinger L."/>
            <person name="Platzer M."/>
            <person name="Noegel A.A."/>
            <person name="Schaap P."/>
            <person name="Gloeckner G."/>
        </authorList>
    </citation>
    <scope>NUCLEOTIDE SEQUENCE [LARGE SCALE GENOMIC DNA]</scope>
    <source>
        <strain evidence="11">ATCC 26659 / Pp 5 / PN500</strain>
    </source>
</reference>
<dbReference type="FunCoup" id="D3BTM7">
    <property type="interactions" value="397"/>
</dbReference>
<dbReference type="RefSeq" id="XP_020427578.1">
    <property type="nucleotide sequence ID" value="XM_020582275.1"/>
</dbReference>
<evidence type="ECO:0000256" key="2">
    <source>
        <dbReference type="ARBA" id="ARBA00006301"/>
    </source>
</evidence>
<feature type="compositionally biased region" description="Basic and acidic residues" evidence="9">
    <location>
        <begin position="77"/>
        <end position="114"/>
    </location>
</feature>
<protein>
    <recommendedName>
        <fullName evidence="8">Ribosomal RNA-processing protein 8</fullName>
        <ecNumber evidence="8">2.1.1.-</ecNumber>
    </recommendedName>
</protein>
<proteinExistence type="inferred from homology"/>
<evidence type="ECO:0000256" key="6">
    <source>
        <dbReference type="ARBA" id="ARBA00022691"/>
    </source>
</evidence>
<dbReference type="GO" id="GO:0032259">
    <property type="term" value="P:methylation"/>
    <property type="evidence" value="ECO:0007669"/>
    <property type="project" value="UniProtKB-KW"/>
</dbReference>
<accession>D3BTM7</accession>
<dbReference type="FunFam" id="1.10.10.2150:FF:000001">
    <property type="entry name" value="Ribosomal RNA-processing protein 8"/>
    <property type="match status" value="1"/>
</dbReference>
<feature type="region of interest" description="Disordered" evidence="9">
    <location>
        <begin position="1"/>
        <end position="141"/>
    </location>
</feature>
<dbReference type="PANTHER" id="PTHR12787">
    <property type="entry name" value="RIBOSOMAL RNA-PROCESSING PROTEIN 8"/>
    <property type="match status" value="1"/>
</dbReference>
<dbReference type="InterPro" id="IPR007823">
    <property type="entry name" value="RRP8"/>
</dbReference>
<evidence type="ECO:0000313" key="11">
    <source>
        <dbReference type="Proteomes" id="UP000001396"/>
    </source>
</evidence>